<organism evidence="12 13">
    <name type="scientific">Coccomyxa viridis</name>
    <dbReference type="NCBI Taxonomy" id="1274662"/>
    <lineage>
        <taxon>Eukaryota</taxon>
        <taxon>Viridiplantae</taxon>
        <taxon>Chlorophyta</taxon>
        <taxon>core chlorophytes</taxon>
        <taxon>Trebouxiophyceae</taxon>
        <taxon>Trebouxiophyceae incertae sedis</taxon>
        <taxon>Coccomyxaceae</taxon>
        <taxon>Coccomyxa</taxon>
    </lineage>
</organism>
<evidence type="ECO:0000313" key="13">
    <source>
        <dbReference type="Proteomes" id="UP001497392"/>
    </source>
</evidence>
<accession>A0ABP1GCL9</accession>
<dbReference type="PANTHER" id="PTHR31187:SF1">
    <property type="entry name" value="ADP,ATP CARRIER PROTEIN 1"/>
    <property type="match status" value="1"/>
</dbReference>
<feature type="compositionally biased region" description="Low complexity" evidence="10">
    <location>
        <begin position="273"/>
        <end position="293"/>
    </location>
</feature>
<feature type="transmembrane region" description="Helical" evidence="9">
    <location>
        <begin position="192"/>
        <end position="211"/>
    </location>
</feature>
<dbReference type="Proteomes" id="UP001497392">
    <property type="component" value="Unassembled WGS sequence"/>
</dbReference>
<protein>
    <recommendedName>
        <fullName evidence="9">ADP,ATP carrier protein</fullName>
    </recommendedName>
</protein>
<keyword evidence="8 9" id="KW-0472">Membrane</keyword>
<feature type="transmembrane region" description="Helical" evidence="9">
    <location>
        <begin position="350"/>
        <end position="373"/>
    </location>
</feature>
<feature type="transmembrane region" description="Helical" evidence="9">
    <location>
        <begin position="65"/>
        <end position="84"/>
    </location>
</feature>
<feature type="transmembrane region" description="Helical" evidence="9">
    <location>
        <begin position="385"/>
        <end position="411"/>
    </location>
</feature>
<keyword evidence="4 9" id="KW-0812">Transmembrane</keyword>
<dbReference type="PANTHER" id="PTHR31187">
    <property type="match status" value="1"/>
</dbReference>
<evidence type="ECO:0000256" key="5">
    <source>
        <dbReference type="ARBA" id="ARBA00022741"/>
    </source>
</evidence>
<feature type="chain" id="PRO_5045713064" description="ADP,ATP carrier protein" evidence="11">
    <location>
        <begin position="20"/>
        <end position="558"/>
    </location>
</feature>
<feature type="compositionally biased region" description="Polar residues" evidence="10">
    <location>
        <begin position="256"/>
        <end position="266"/>
    </location>
</feature>
<feature type="transmembrane region" description="Helical" evidence="9">
    <location>
        <begin position="153"/>
        <end position="180"/>
    </location>
</feature>
<reference evidence="12 13" key="1">
    <citation type="submission" date="2024-06" db="EMBL/GenBank/DDBJ databases">
        <authorList>
            <person name="Kraege A."/>
            <person name="Thomma B."/>
        </authorList>
    </citation>
    <scope>NUCLEOTIDE SEQUENCE [LARGE SCALE GENOMIC DNA]</scope>
</reference>
<dbReference type="Pfam" id="PF03219">
    <property type="entry name" value="TLC"/>
    <property type="match status" value="2"/>
</dbReference>
<comment type="subcellular location">
    <subcellularLocation>
        <location evidence="1">Membrane</location>
        <topology evidence="1">Multi-pass membrane protein</topology>
    </subcellularLocation>
    <subcellularLocation>
        <location evidence="9">Plastid</location>
        <location evidence="9">Chloroplast membrane</location>
        <topology evidence="9">Multi-pass membrane protein</topology>
    </subcellularLocation>
</comment>
<evidence type="ECO:0000256" key="10">
    <source>
        <dbReference type="SAM" id="MobiDB-lite"/>
    </source>
</evidence>
<feature type="signal peptide" evidence="11">
    <location>
        <begin position="1"/>
        <end position="19"/>
    </location>
</feature>
<dbReference type="InterPro" id="IPR004667">
    <property type="entry name" value="ADP_ATP_car_bac_type"/>
</dbReference>
<evidence type="ECO:0000256" key="9">
    <source>
        <dbReference type="RuleBase" id="RU363121"/>
    </source>
</evidence>
<keyword evidence="13" id="KW-1185">Reference proteome</keyword>
<feature type="region of interest" description="Disordered" evidence="10">
    <location>
        <begin position="222"/>
        <end position="300"/>
    </location>
</feature>
<keyword evidence="11" id="KW-0732">Signal</keyword>
<feature type="transmembrane region" description="Helical" evidence="9">
    <location>
        <begin position="417"/>
        <end position="436"/>
    </location>
</feature>
<evidence type="ECO:0000313" key="12">
    <source>
        <dbReference type="EMBL" id="CAL5229035.1"/>
    </source>
</evidence>
<evidence type="ECO:0000256" key="4">
    <source>
        <dbReference type="ARBA" id="ARBA00022692"/>
    </source>
</evidence>
<name>A0ABP1GCL9_9CHLO</name>
<evidence type="ECO:0000256" key="6">
    <source>
        <dbReference type="ARBA" id="ARBA00022840"/>
    </source>
</evidence>
<sequence length="558" mass="59605">MVLLFFFLSFINTLLDSLASSLVITAVGGGTAVIPFLTVYAVWPTSFIFLILYSLATQRFSRGTLFNMVIATFMTWFVAFALLYPHHETIHFHGFAQDTLKTLPSGLAGAVGMVRNWMFTLFYVAAEMWGDVVLSLLFWGLANEMTSLQEAPLLYPLFGVGANIGQTVSGKALSTFAAFAEHRMSYARQLQAMMALVLVFACAVLGLHMYITRRFPAIPAAPLPEDGPAGEESLNGAEPSPEPWRLAAAPGEDVDSASSLGSSTAENGAVPDSSLSQRRMSSDSASTSSVAGAKGKGRGGKPSLREAFVYLTQSRQIRCLAVMALAQGLSTNLIEIAWKSHLHMLHPSPAAYSAFLGEVATWTGIVTGTLMFASPALFTRWKWKGVAGATPAFMLWTGVPFFVGCTLYNIAHPTQGVGTAALRALVIVGAILQVFAKGAKFSMFKPAEEMVYIGLDEQSRTKGKAAIDVAGAQTGKSIGSVLQQVLLVVSSGSLIKALPVMAVAYFAILRAWSRSVAHLATMHICAFTHEGEDEGVVSELNQKGIPEDAILGELSPPA</sequence>
<keyword evidence="9" id="KW-0150">Chloroplast</keyword>
<gene>
    <name evidence="12" type="primary">g12282</name>
    <name evidence="12" type="ORF">VP750_LOCUS10941</name>
</gene>
<keyword evidence="9" id="KW-0934">Plastid</keyword>
<evidence type="ECO:0000256" key="3">
    <source>
        <dbReference type="ARBA" id="ARBA00022448"/>
    </source>
</evidence>
<dbReference type="EMBL" id="CAXHTA020000019">
    <property type="protein sequence ID" value="CAL5229035.1"/>
    <property type="molecule type" value="Genomic_DNA"/>
</dbReference>
<evidence type="ECO:0000256" key="11">
    <source>
        <dbReference type="SAM" id="SignalP"/>
    </source>
</evidence>
<keyword evidence="3 9" id="KW-0813">Transport</keyword>
<comment type="similarity">
    <text evidence="2 9">Belongs to the ADP/ATP translocase tlc family.</text>
</comment>
<evidence type="ECO:0000256" key="7">
    <source>
        <dbReference type="ARBA" id="ARBA00022989"/>
    </source>
</evidence>
<feature type="transmembrane region" description="Helical" evidence="9">
    <location>
        <begin position="31"/>
        <end position="53"/>
    </location>
</feature>
<feature type="transmembrane region" description="Helical" evidence="9">
    <location>
        <begin position="485"/>
        <end position="508"/>
    </location>
</feature>
<evidence type="ECO:0000256" key="2">
    <source>
        <dbReference type="ARBA" id="ARBA00007127"/>
    </source>
</evidence>
<comment type="caution">
    <text evidence="12">The sequence shown here is derived from an EMBL/GenBank/DDBJ whole genome shotgun (WGS) entry which is preliminary data.</text>
</comment>
<proteinExistence type="inferred from homology"/>
<evidence type="ECO:0000256" key="8">
    <source>
        <dbReference type="ARBA" id="ARBA00023136"/>
    </source>
</evidence>
<keyword evidence="6 9" id="KW-0067">ATP-binding</keyword>
<keyword evidence="7 9" id="KW-1133">Transmembrane helix</keyword>
<evidence type="ECO:0000256" key="1">
    <source>
        <dbReference type="ARBA" id="ARBA00004141"/>
    </source>
</evidence>
<feature type="transmembrane region" description="Helical" evidence="9">
    <location>
        <begin position="117"/>
        <end position="141"/>
    </location>
</feature>
<keyword evidence="5 9" id="KW-0547">Nucleotide-binding</keyword>